<feature type="binding site" evidence="6">
    <location>
        <position position="415"/>
    </location>
    <ligand>
        <name>ATP</name>
        <dbReference type="ChEBI" id="CHEBI:30616"/>
    </ligand>
</feature>
<keyword evidence="3 6" id="KW-0067">ATP-binding</keyword>
<comment type="similarity">
    <text evidence="1 6 7">Belongs to the chaperonin (HSP60) family.</text>
</comment>
<evidence type="ECO:0000256" key="2">
    <source>
        <dbReference type="ARBA" id="ARBA00022741"/>
    </source>
</evidence>
<dbReference type="HAMAP" id="MF_00600">
    <property type="entry name" value="CH60"/>
    <property type="match status" value="1"/>
</dbReference>
<dbReference type="InterPro" id="IPR027410">
    <property type="entry name" value="TCP-1-like_intermed_sf"/>
</dbReference>
<keyword evidence="4 6" id="KW-0143">Chaperone</keyword>
<evidence type="ECO:0000256" key="7">
    <source>
        <dbReference type="RuleBase" id="RU000418"/>
    </source>
</evidence>
<keyword evidence="2 6" id="KW-0547">Nucleotide-binding</keyword>
<dbReference type="CDD" id="cd03344">
    <property type="entry name" value="GroEL"/>
    <property type="match status" value="1"/>
</dbReference>
<sequence length="541" mass="57229">MAKEIKFDIESRDALKRGVDALANAVKVTLGPKGRNVVIEKSFGAPHVTKDGVSVAKEIELEDKVENMGAQMVKEVASKTNDIAGDGTTTATVLAQAIVREGLKNVAAGANPMDLKRGIDKAVSAVVENLKSQSQTVGENAEKIKQVASISANNDDTIGSLISEAFGKVGKEGVITVEEAKGTDTTVDVVEGMQFDRGYQSPYFVTNPEKMVAELENPYILLVEKKISSMKELLPVLEPVAQAGKSLLIISEEVEGEALATLVVNKLRGSLKIAAVKAPGFGDRRKAMLEDIAILTGGQVISEERGFTMENATLEMLGTAEKISIDKDNTTIVNGGGDEAQIKGRVNQIKAQMETTTSDYDREKLQERLAKLAGGVAVLYVGAASEVEMKEKKDRVDDALHATRAAVEEGIVPGGGVALVRTISALGNLDGANQDETTGIKIVKRAIEEPLRQIVANAGGEGSVIVAKVADGSADFGYNAKNDEFVNMYEAGIIDPTKVVRVALENAASVAGMLLTTECVVTEIKKDEPAMPMGGGMPGMM</sequence>
<feature type="binding site" evidence="6">
    <location>
        <begin position="29"/>
        <end position="32"/>
    </location>
    <ligand>
        <name>ATP</name>
        <dbReference type="ChEBI" id="CHEBI:30616"/>
    </ligand>
</feature>
<dbReference type="NCBIfam" id="NF009488">
    <property type="entry name" value="PRK12850.1"/>
    <property type="match status" value="1"/>
</dbReference>
<dbReference type="InterPro" id="IPR027413">
    <property type="entry name" value="GROEL-like_equatorial_sf"/>
</dbReference>
<dbReference type="InterPro" id="IPR001844">
    <property type="entry name" value="Cpn60/GroEL"/>
</dbReference>
<dbReference type="SUPFAM" id="SSF48592">
    <property type="entry name" value="GroEL equatorial domain-like"/>
    <property type="match status" value="1"/>
</dbReference>
<keyword evidence="6" id="KW-0963">Cytoplasm</keyword>
<evidence type="ECO:0000313" key="10">
    <source>
        <dbReference type="Proteomes" id="UP000831460"/>
    </source>
</evidence>
<dbReference type="Gene3D" id="3.50.7.10">
    <property type="entry name" value="GroEL"/>
    <property type="match status" value="1"/>
</dbReference>
<feature type="binding site" evidence="6">
    <location>
        <position position="50"/>
    </location>
    <ligand>
        <name>ATP</name>
        <dbReference type="ChEBI" id="CHEBI:30616"/>
    </ligand>
</feature>
<evidence type="ECO:0000256" key="3">
    <source>
        <dbReference type="ARBA" id="ARBA00022840"/>
    </source>
</evidence>
<evidence type="ECO:0000256" key="1">
    <source>
        <dbReference type="ARBA" id="ARBA00006607"/>
    </source>
</evidence>
<proteinExistence type="inferred from homology"/>
<dbReference type="PANTHER" id="PTHR45633">
    <property type="entry name" value="60 KDA HEAT SHOCK PROTEIN, MITOCHONDRIAL"/>
    <property type="match status" value="1"/>
</dbReference>
<evidence type="ECO:0000256" key="5">
    <source>
        <dbReference type="ARBA" id="ARBA00023235"/>
    </source>
</evidence>
<dbReference type="SUPFAM" id="SSF52029">
    <property type="entry name" value="GroEL apical domain-like"/>
    <property type="match status" value="1"/>
</dbReference>
<dbReference type="Pfam" id="PF00118">
    <property type="entry name" value="Cpn60_TCP1"/>
    <property type="match status" value="1"/>
</dbReference>
<dbReference type="Gene3D" id="3.30.260.10">
    <property type="entry name" value="TCP-1-like chaperonin intermediate domain"/>
    <property type="match status" value="1"/>
</dbReference>
<evidence type="ECO:0000256" key="6">
    <source>
        <dbReference type="HAMAP-Rule" id="MF_00600"/>
    </source>
</evidence>
<dbReference type="NCBIfam" id="NF009487">
    <property type="entry name" value="PRK12849.1"/>
    <property type="match status" value="1"/>
</dbReference>
<dbReference type="NCBIfam" id="NF000592">
    <property type="entry name" value="PRK00013.1"/>
    <property type="match status" value="1"/>
</dbReference>
<dbReference type="Gene3D" id="1.10.560.10">
    <property type="entry name" value="GroEL-like equatorial domain"/>
    <property type="match status" value="1"/>
</dbReference>
<accession>A0ABY4BRE3</accession>
<feature type="binding site" evidence="6">
    <location>
        <position position="495"/>
    </location>
    <ligand>
        <name>ATP</name>
        <dbReference type="ChEBI" id="CHEBI:30616"/>
    </ligand>
</feature>
<feature type="binding site" evidence="6">
    <location>
        <begin position="86"/>
        <end position="90"/>
    </location>
    <ligand>
        <name>ATP</name>
        <dbReference type="ChEBI" id="CHEBI:30616"/>
    </ligand>
</feature>
<dbReference type="Proteomes" id="UP000831460">
    <property type="component" value="Chromosome"/>
</dbReference>
<gene>
    <name evidence="6 9" type="primary">groL</name>
    <name evidence="6" type="synonym">groEL</name>
    <name evidence="9" type="ORF">MTP09_12735</name>
</gene>
<reference evidence="9 10" key="1">
    <citation type="submission" date="2022-03" db="EMBL/GenBank/DDBJ databases">
        <title>Chryseobacterium sp. isolated from particulate matters in swine house.</title>
        <authorList>
            <person name="Won M."/>
            <person name="Kim S.-J."/>
            <person name="Kwon S.-W."/>
        </authorList>
    </citation>
    <scope>NUCLEOTIDE SEQUENCE [LARGE SCALE GENOMIC DNA]</scope>
    <source>
        <strain evidence="9 10">SC2-2</strain>
    </source>
</reference>
<evidence type="ECO:0000256" key="8">
    <source>
        <dbReference type="RuleBase" id="RU000419"/>
    </source>
</evidence>
<comment type="subcellular location">
    <subcellularLocation>
        <location evidence="6">Cytoplasm</location>
    </subcellularLocation>
</comment>
<dbReference type="EMBL" id="CP094532">
    <property type="protein sequence ID" value="UOE40757.1"/>
    <property type="molecule type" value="Genomic_DNA"/>
</dbReference>
<keyword evidence="5 6" id="KW-0413">Isomerase</keyword>
<dbReference type="NCBIfam" id="NF009489">
    <property type="entry name" value="PRK12851.1"/>
    <property type="match status" value="1"/>
</dbReference>
<name>A0ABY4BRE3_9FLAO</name>
<protein>
    <recommendedName>
        <fullName evidence="6">Chaperonin GroEL</fullName>
        <ecNumber evidence="6">5.6.1.7</ecNumber>
    </recommendedName>
    <alternativeName>
        <fullName evidence="6">60 kDa chaperonin</fullName>
    </alternativeName>
    <alternativeName>
        <fullName evidence="6">Chaperonin-60</fullName>
        <shortName evidence="6">Cpn60</shortName>
    </alternativeName>
</protein>
<comment type="subunit">
    <text evidence="6 8">Forms a cylinder of 14 subunits composed of two heptameric rings stacked back-to-back. Interacts with the co-chaperonin GroES.</text>
</comment>
<evidence type="ECO:0000313" key="9">
    <source>
        <dbReference type="EMBL" id="UOE40757.1"/>
    </source>
</evidence>
<dbReference type="RefSeq" id="WP_243548727.1">
    <property type="nucleotide sequence ID" value="NZ_CP094532.1"/>
</dbReference>
<evidence type="ECO:0000256" key="4">
    <source>
        <dbReference type="ARBA" id="ARBA00023186"/>
    </source>
</evidence>
<dbReference type="PRINTS" id="PR00298">
    <property type="entry name" value="CHAPERONIN60"/>
</dbReference>
<dbReference type="SUPFAM" id="SSF54849">
    <property type="entry name" value="GroEL-intermediate domain like"/>
    <property type="match status" value="1"/>
</dbReference>
<organism evidence="9 10">
    <name type="scientific">Chryseobacterium suipulveris</name>
    <dbReference type="NCBI Taxonomy" id="2929800"/>
    <lineage>
        <taxon>Bacteria</taxon>
        <taxon>Pseudomonadati</taxon>
        <taxon>Bacteroidota</taxon>
        <taxon>Flavobacteriia</taxon>
        <taxon>Flavobacteriales</taxon>
        <taxon>Weeksellaceae</taxon>
        <taxon>Chryseobacterium group</taxon>
        <taxon>Chryseobacterium</taxon>
    </lineage>
</organism>
<dbReference type="InterPro" id="IPR018370">
    <property type="entry name" value="Chaperonin_Cpn60_CS"/>
</dbReference>
<dbReference type="NCBIfam" id="TIGR02348">
    <property type="entry name" value="GroEL"/>
    <property type="match status" value="1"/>
</dbReference>
<dbReference type="EC" id="5.6.1.7" evidence="6"/>
<comment type="caution">
    <text evidence="6">Lacks conserved residue(s) required for the propagation of feature annotation.</text>
</comment>
<dbReference type="InterPro" id="IPR027409">
    <property type="entry name" value="GroEL-like_apical_dom_sf"/>
</dbReference>
<keyword evidence="10" id="KW-1185">Reference proteome</keyword>
<dbReference type="PROSITE" id="PS00296">
    <property type="entry name" value="CHAPERONINS_CPN60"/>
    <property type="match status" value="1"/>
</dbReference>
<dbReference type="InterPro" id="IPR002423">
    <property type="entry name" value="Cpn60/GroEL/TCP-1"/>
</dbReference>
<comment type="function">
    <text evidence="6 8">Together with its co-chaperonin GroES, plays an essential role in assisting protein folding. The GroEL-GroES system forms a nano-cage that allows encapsulation of the non-native substrate proteins and provides a physical environment optimized to promote and accelerate protein folding.</text>
</comment>